<evidence type="ECO:0000313" key="2">
    <source>
        <dbReference type="EMBL" id="UVI36417.1"/>
    </source>
</evidence>
<feature type="region of interest" description="Disordered" evidence="1">
    <location>
        <begin position="1"/>
        <end position="82"/>
    </location>
</feature>
<keyword evidence="3" id="KW-1185">Reference proteome</keyword>
<protein>
    <submittedName>
        <fullName evidence="2">Uncharacterized protein</fullName>
    </submittedName>
</protein>
<evidence type="ECO:0000313" key="3">
    <source>
        <dbReference type="Proteomes" id="UP001064879"/>
    </source>
</evidence>
<proteinExistence type="predicted"/>
<reference evidence="2" key="1">
    <citation type="submission" date="2022-03" db="EMBL/GenBank/DDBJ databases">
        <title>Brevibacterium spongiae sp. nov., isolated from marine sponge.</title>
        <authorList>
            <person name="Li Z."/>
            <person name="Zhang M."/>
        </authorList>
    </citation>
    <scope>NUCLEOTIDE SEQUENCE</scope>
    <source>
        <strain evidence="2">WHS-Z9</strain>
    </source>
</reference>
<dbReference type="Proteomes" id="UP001064879">
    <property type="component" value="Chromosome"/>
</dbReference>
<organism evidence="2 3">
    <name type="scientific">Brevibacterium spongiae</name>
    <dbReference type="NCBI Taxonomy" id="2909672"/>
    <lineage>
        <taxon>Bacteria</taxon>
        <taxon>Bacillati</taxon>
        <taxon>Actinomycetota</taxon>
        <taxon>Actinomycetes</taxon>
        <taxon>Micrococcales</taxon>
        <taxon>Brevibacteriaceae</taxon>
        <taxon>Brevibacterium</taxon>
    </lineage>
</organism>
<gene>
    <name evidence="2" type="ORF">L1F31_01755</name>
</gene>
<accession>A0ABY5SPD1</accession>
<sequence length="82" mass="8334">MSAMEPIDTHEFPLSHEPIEDWQKVSPASAGGPDAVGSVGLEGATSSAGEASVTTRLAELGTIGGAQSRGSRENVMGADPLR</sequence>
<feature type="compositionally biased region" description="Polar residues" evidence="1">
    <location>
        <begin position="44"/>
        <end position="55"/>
    </location>
</feature>
<dbReference type="EMBL" id="CP093443">
    <property type="protein sequence ID" value="UVI36417.1"/>
    <property type="molecule type" value="Genomic_DNA"/>
</dbReference>
<evidence type="ECO:0000256" key="1">
    <source>
        <dbReference type="SAM" id="MobiDB-lite"/>
    </source>
</evidence>
<dbReference type="RefSeq" id="WP_265418995.1">
    <property type="nucleotide sequence ID" value="NZ_CP093443.1"/>
</dbReference>
<name>A0ABY5SPD1_9MICO</name>
<feature type="compositionally biased region" description="Basic and acidic residues" evidence="1">
    <location>
        <begin position="7"/>
        <end position="23"/>
    </location>
</feature>